<dbReference type="AlphaFoldDB" id="A0A1G8U3T7"/>
<sequence length="480" mass="51916">MRIGQTSIIFFISKLGVSALGFVATIVFIRLLGEDIYGFFVVTLALVSWLGIVKSVGFGEAIVKRMSEDEEPDAYLAAGTTIKVVLTTIVVIGVFVLRDYVNEYIGQPVAELVILLVIITIFSDLVDSALKGTHRVHVYAPLKTVMEGTRSVAMIAFVLLGWGLTGMLLGYAVGTAVVAALGLAIVQPNVVIPRRHHIVRLFDFAKYSWLGNMQKKTFSDMDLLILALFVPANLTGIYAVAYSLSKFLEVFGSAISTTLFPEMSKLSTEDDTKLINTLTNDALTFAGLFLIPGIVGATLLGDRLLLVYGPGLDIGAHVLVILLIAVLVYTYARQLLTTLNAIDRPDLAFRANGAFIVANVVLNFTLIYSIGWVGAAIATTLSATVGFSLGLYYADQLLDVRLPYNEVGRQWIAAVLMGIVVYAARELGEANPIAAYNEVFVVLLVGLGAIVYFAVLLTISSRLRTAVSDNLPFDVPLVYN</sequence>
<evidence type="ECO:0000256" key="6">
    <source>
        <dbReference type="SAM" id="Phobius"/>
    </source>
</evidence>
<dbReference type="GO" id="GO:0005886">
    <property type="term" value="C:plasma membrane"/>
    <property type="evidence" value="ECO:0007669"/>
    <property type="project" value="UniProtKB-SubCell"/>
</dbReference>
<evidence type="ECO:0000256" key="3">
    <source>
        <dbReference type="ARBA" id="ARBA00022692"/>
    </source>
</evidence>
<keyword evidence="2" id="KW-1003">Cell membrane</keyword>
<feature type="transmembrane region" description="Helical" evidence="6">
    <location>
        <begin position="36"/>
        <end position="53"/>
    </location>
</feature>
<organism evidence="7 8">
    <name type="scientific">Natronorubrum texcoconense</name>
    <dbReference type="NCBI Taxonomy" id="1095776"/>
    <lineage>
        <taxon>Archaea</taxon>
        <taxon>Methanobacteriati</taxon>
        <taxon>Methanobacteriota</taxon>
        <taxon>Stenosarchaea group</taxon>
        <taxon>Halobacteria</taxon>
        <taxon>Halobacteriales</taxon>
        <taxon>Natrialbaceae</taxon>
        <taxon>Natronorubrum</taxon>
    </lineage>
</organism>
<proteinExistence type="predicted"/>
<feature type="transmembrane region" description="Helical" evidence="6">
    <location>
        <begin position="7"/>
        <end position="30"/>
    </location>
</feature>
<feature type="transmembrane region" description="Helical" evidence="6">
    <location>
        <begin position="151"/>
        <end position="169"/>
    </location>
</feature>
<protein>
    <submittedName>
        <fullName evidence="7">Membrane protein involved in the export of O-antigen and teichoic acid</fullName>
    </submittedName>
</protein>
<dbReference type="PANTHER" id="PTHR30250:SF28">
    <property type="entry name" value="POLYSACCHARIDE BIOSYNTHESIS PROTEIN"/>
    <property type="match status" value="1"/>
</dbReference>
<evidence type="ECO:0000256" key="1">
    <source>
        <dbReference type="ARBA" id="ARBA00004651"/>
    </source>
</evidence>
<accession>A0A1G8U3T7</accession>
<evidence type="ECO:0000313" key="8">
    <source>
        <dbReference type="Proteomes" id="UP000198882"/>
    </source>
</evidence>
<keyword evidence="3 6" id="KW-0812">Transmembrane</keyword>
<dbReference type="PANTHER" id="PTHR30250">
    <property type="entry name" value="PST FAMILY PREDICTED COLANIC ACID TRANSPORTER"/>
    <property type="match status" value="1"/>
</dbReference>
<evidence type="ECO:0000256" key="4">
    <source>
        <dbReference type="ARBA" id="ARBA00022989"/>
    </source>
</evidence>
<evidence type="ECO:0000313" key="7">
    <source>
        <dbReference type="EMBL" id="SDJ48393.1"/>
    </source>
</evidence>
<feature type="transmembrane region" description="Helical" evidence="6">
    <location>
        <begin position="285"/>
        <end position="308"/>
    </location>
</feature>
<feature type="transmembrane region" description="Helical" evidence="6">
    <location>
        <begin position="407"/>
        <end position="424"/>
    </location>
</feature>
<dbReference type="CDD" id="cd13128">
    <property type="entry name" value="MATE_Wzx_like"/>
    <property type="match status" value="1"/>
</dbReference>
<gene>
    <name evidence="7" type="ORF">SAMN04515672_0723</name>
</gene>
<reference evidence="8" key="1">
    <citation type="submission" date="2016-10" db="EMBL/GenBank/DDBJ databases">
        <authorList>
            <person name="Varghese N."/>
            <person name="Submissions S."/>
        </authorList>
    </citation>
    <scope>NUCLEOTIDE SEQUENCE [LARGE SCALE GENOMIC DNA]</scope>
    <source>
        <strain evidence="8">B4,CECT 8067,JCM 17497</strain>
    </source>
</reference>
<feature type="transmembrane region" description="Helical" evidence="6">
    <location>
        <begin position="223"/>
        <end position="241"/>
    </location>
</feature>
<name>A0A1G8U3T7_9EURY</name>
<feature type="transmembrane region" description="Helical" evidence="6">
    <location>
        <begin position="314"/>
        <end position="332"/>
    </location>
</feature>
<dbReference type="Pfam" id="PF01943">
    <property type="entry name" value="Polysacc_synt"/>
    <property type="match status" value="1"/>
</dbReference>
<keyword evidence="8" id="KW-1185">Reference proteome</keyword>
<dbReference type="STRING" id="1095776.SAMN04515672_0723"/>
<feature type="transmembrane region" description="Helical" evidence="6">
    <location>
        <begin position="439"/>
        <end position="459"/>
    </location>
</feature>
<dbReference type="RefSeq" id="WP_090303219.1">
    <property type="nucleotide sequence ID" value="NZ_FNFE01000001.1"/>
</dbReference>
<dbReference type="Proteomes" id="UP000198882">
    <property type="component" value="Unassembled WGS sequence"/>
</dbReference>
<comment type="subcellular location">
    <subcellularLocation>
        <location evidence="1">Cell membrane</location>
        <topology evidence="1">Multi-pass membrane protein</topology>
    </subcellularLocation>
</comment>
<dbReference type="InterPro" id="IPR050833">
    <property type="entry name" value="Poly_Biosynth_Transport"/>
</dbReference>
<feature type="transmembrane region" description="Helical" evidence="6">
    <location>
        <begin position="109"/>
        <end position="130"/>
    </location>
</feature>
<dbReference type="EMBL" id="FNFE01000001">
    <property type="protein sequence ID" value="SDJ48393.1"/>
    <property type="molecule type" value="Genomic_DNA"/>
</dbReference>
<feature type="transmembrane region" description="Helical" evidence="6">
    <location>
        <begin position="353"/>
        <end position="370"/>
    </location>
</feature>
<feature type="transmembrane region" description="Helical" evidence="6">
    <location>
        <begin position="74"/>
        <end position="97"/>
    </location>
</feature>
<keyword evidence="4 6" id="KW-1133">Transmembrane helix</keyword>
<keyword evidence="5 6" id="KW-0472">Membrane</keyword>
<dbReference type="OrthoDB" id="112053at2157"/>
<feature type="transmembrane region" description="Helical" evidence="6">
    <location>
        <begin position="376"/>
        <end position="395"/>
    </location>
</feature>
<evidence type="ECO:0000256" key="5">
    <source>
        <dbReference type="ARBA" id="ARBA00023136"/>
    </source>
</evidence>
<evidence type="ECO:0000256" key="2">
    <source>
        <dbReference type="ARBA" id="ARBA00022475"/>
    </source>
</evidence>
<dbReference type="InterPro" id="IPR002797">
    <property type="entry name" value="Polysacc_synth"/>
</dbReference>